<keyword evidence="2" id="KW-1185">Reference proteome</keyword>
<dbReference type="AlphaFoldDB" id="A0A4Y1ZMQ3"/>
<sequence length="195" mass="23214">MDIFPEIKYGRKNSSMFRHVEIDYISETKQHLDVTWWKRLEIFLDILTTNWQLLPVKFRNLEWHISPLDSLIRDDIFRAICSLLESQHHLKQVEFHIRLFQFCEGVELLKNIKEHNRQSLLHLVLRAFVKPMNLEQLLIVEQSLPTLVSQRFPRLLITLETDYSLIFHSMLACQSAAIDTLNNCRMRVLSMIVLT</sequence>
<dbReference type="EMBL" id="BGPR01226526">
    <property type="protein sequence ID" value="GBL57822.1"/>
    <property type="molecule type" value="Genomic_DNA"/>
</dbReference>
<evidence type="ECO:0000313" key="2">
    <source>
        <dbReference type="Proteomes" id="UP000499080"/>
    </source>
</evidence>
<protein>
    <submittedName>
        <fullName evidence="1">Uncharacterized protein</fullName>
    </submittedName>
</protein>
<organism evidence="1 2">
    <name type="scientific">Araneus ventricosus</name>
    <name type="common">Orbweaver spider</name>
    <name type="synonym">Epeira ventricosa</name>
    <dbReference type="NCBI Taxonomy" id="182803"/>
    <lineage>
        <taxon>Eukaryota</taxon>
        <taxon>Metazoa</taxon>
        <taxon>Ecdysozoa</taxon>
        <taxon>Arthropoda</taxon>
        <taxon>Chelicerata</taxon>
        <taxon>Arachnida</taxon>
        <taxon>Araneae</taxon>
        <taxon>Araneomorphae</taxon>
        <taxon>Entelegynae</taxon>
        <taxon>Araneoidea</taxon>
        <taxon>Araneidae</taxon>
        <taxon>Araneus</taxon>
    </lineage>
</organism>
<accession>A0A4Y1ZMQ3</accession>
<proteinExistence type="predicted"/>
<name>A0A4Y1ZMQ3_ARAVE</name>
<dbReference type="OrthoDB" id="6409609at2759"/>
<evidence type="ECO:0000313" key="1">
    <source>
        <dbReference type="EMBL" id="GBL57822.1"/>
    </source>
</evidence>
<dbReference type="Proteomes" id="UP000499080">
    <property type="component" value="Unassembled WGS sequence"/>
</dbReference>
<reference evidence="1 2" key="1">
    <citation type="journal article" date="2019" name="Sci. Rep.">
        <title>Orb-weaving spider Araneus ventricosus genome elucidates the spidroin gene catalogue.</title>
        <authorList>
            <person name="Kono N."/>
            <person name="Nakamura H."/>
            <person name="Ohtoshi R."/>
            <person name="Moran D.A.P."/>
            <person name="Shinohara A."/>
            <person name="Yoshida Y."/>
            <person name="Fujiwara M."/>
            <person name="Mori M."/>
            <person name="Tomita M."/>
            <person name="Arakawa K."/>
        </authorList>
    </citation>
    <scope>NUCLEOTIDE SEQUENCE [LARGE SCALE GENOMIC DNA]</scope>
</reference>
<gene>
    <name evidence="1" type="ORF">AVEN_69456_1</name>
</gene>
<comment type="caution">
    <text evidence="1">The sequence shown here is derived from an EMBL/GenBank/DDBJ whole genome shotgun (WGS) entry which is preliminary data.</text>
</comment>